<evidence type="ECO:0000313" key="1">
    <source>
        <dbReference type="EMBL" id="EKO50312.1"/>
    </source>
</evidence>
<organism evidence="1 2">
    <name type="scientific">Leptospira kirschneri str. 200802841</name>
    <dbReference type="NCBI Taxonomy" id="1193047"/>
    <lineage>
        <taxon>Bacteria</taxon>
        <taxon>Pseudomonadati</taxon>
        <taxon>Spirochaetota</taxon>
        <taxon>Spirochaetia</taxon>
        <taxon>Leptospirales</taxon>
        <taxon>Leptospiraceae</taxon>
        <taxon>Leptospira</taxon>
    </lineage>
</organism>
<accession>A0A828XT80</accession>
<proteinExistence type="predicted"/>
<evidence type="ECO:0000313" key="2">
    <source>
        <dbReference type="Proteomes" id="UP000006339"/>
    </source>
</evidence>
<dbReference type="Proteomes" id="UP000006339">
    <property type="component" value="Unassembled WGS sequence"/>
</dbReference>
<reference evidence="1" key="1">
    <citation type="submission" date="2012-10" db="EMBL/GenBank/DDBJ databases">
        <authorList>
            <person name="Harkins D.M."/>
            <person name="Durkin A.S."/>
            <person name="Brinkac L.M."/>
            <person name="Selengut J.D."/>
            <person name="Sanka R."/>
            <person name="DePew J."/>
            <person name="Purushe J."/>
            <person name="Picardeau M."/>
            <person name="Werts C."/>
            <person name="Goarant C."/>
            <person name="Vinetz J.M."/>
            <person name="Sutton G.G."/>
            <person name="Nelson W.C."/>
            <person name="Fouts D.E."/>
        </authorList>
    </citation>
    <scope>NUCLEOTIDE SEQUENCE [LARGE SCALE GENOMIC DNA]</scope>
    <source>
        <strain evidence="1">200802841</strain>
    </source>
</reference>
<name>A0A828XT80_9LEPT</name>
<gene>
    <name evidence="1" type="ORF">LEP1GSC131_1637</name>
</gene>
<sequence>MIAIEINSAWNGSKEKDIKCITDIRSGGGDEKEYQYMRP</sequence>
<protein>
    <submittedName>
        <fullName evidence="1">Uncharacterized protein</fullName>
    </submittedName>
</protein>
<keyword evidence="2" id="KW-1185">Reference proteome</keyword>
<comment type="caution">
    <text evidence="1">The sequence shown here is derived from an EMBL/GenBank/DDBJ whole genome shotgun (WGS) entry which is preliminary data.</text>
</comment>
<dbReference type="EMBL" id="AKWH02000065">
    <property type="protein sequence ID" value="EKO50312.1"/>
    <property type="molecule type" value="Genomic_DNA"/>
</dbReference>
<dbReference type="AlphaFoldDB" id="A0A828XT80"/>